<proteinExistence type="predicted"/>
<dbReference type="Pfam" id="PF12784">
    <property type="entry name" value="PDDEXK_2"/>
    <property type="match status" value="1"/>
</dbReference>
<dbReference type="PANTHER" id="PTHR41317:SF1">
    <property type="entry name" value="PD-(D_E)XK NUCLEASE FAMILY TRANSPOSASE"/>
    <property type="match status" value="1"/>
</dbReference>
<dbReference type="EMBL" id="CACRUT010000015">
    <property type="protein sequence ID" value="VYU18845.1"/>
    <property type="molecule type" value="Genomic_DNA"/>
</dbReference>
<dbReference type="NCBIfam" id="TIGR01784">
    <property type="entry name" value="T_den_put_tspse"/>
    <property type="match status" value="1"/>
</dbReference>
<protein>
    <submittedName>
        <fullName evidence="1">PD-(D/E)XK nuclease family transposase</fullName>
    </submittedName>
</protein>
<evidence type="ECO:0000313" key="1">
    <source>
        <dbReference type="EMBL" id="VYU18845.1"/>
    </source>
</evidence>
<dbReference type="RefSeq" id="WP_021981392.1">
    <property type="nucleotide sequence ID" value="NZ_CACRUT010000015.1"/>
</dbReference>
<accession>A0A6N3CSJ5</accession>
<name>A0A6N3CSJ5_9BACT</name>
<dbReference type="InterPro" id="IPR010106">
    <property type="entry name" value="RpnA"/>
</dbReference>
<organism evidence="1">
    <name type="scientific">Paraprevotella clara</name>
    <dbReference type="NCBI Taxonomy" id="454154"/>
    <lineage>
        <taxon>Bacteria</taxon>
        <taxon>Pseudomonadati</taxon>
        <taxon>Bacteroidota</taxon>
        <taxon>Bacteroidia</taxon>
        <taxon>Bacteroidales</taxon>
        <taxon>Prevotellaceae</taxon>
        <taxon>Paraprevotella</taxon>
    </lineage>
</organism>
<reference evidence="1" key="1">
    <citation type="submission" date="2019-11" db="EMBL/GenBank/DDBJ databases">
        <authorList>
            <person name="Feng L."/>
        </authorList>
    </citation>
    <scope>NUCLEOTIDE SEQUENCE</scope>
    <source>
        <strain evidence="1">PclaraLFYP37</strain>
    </source>
</reference>
<gene>
    <name evidence="1" type="ORF">PCLFYP37_02140</name>
</gene>
<dbReference type="AlphaFoldDB" id="A0A6N3CSJ5"/>
<dbReference type="PANTHER" id="PTHR41317">
    <property type="entry name" value="PD-(D_E)XK NUCLEASE FAMILY TRANSPOSASE"/>
    <property type="match status" value="1"/>
</dbReference>
<sequence length="305" mass="35381">MARFINPFTDVGFKRIFGQEINKDLLIDFLNGLLEGEKHIVDIRFLDKEVLPAFAQDRGVIYDVYCTNESGEQFIVEMQNRPQVNFRERALYYLSRAVARQGERGADWQFRLKAVYGVFFMNFCLDSGSHKLRTDIVLSDRETHEAFSDKLRFIFLELPSFTKEEQECETDFERWIYVLKNMDTLQRLPFKARKSVFEKLEKIVDIAALSKEDRMKYDESIKIYRDHLAVEAYAKEREERRMKEAWDGGLAKGLEKGLAEGRAAGRAEGEKEKQRQIALRMKGKGMSAEDIAELTGLSVAEVGEL</sequence>